<protein>
    <submittedName>
        <fullName evidence="4">Helix-turn-helix transcriptional regulator</fullName>
    </submittedName>
</protein>
<dbReference type="OrthoDB" id="185346at2"/>
<dbReference type="PROSITE" id="PS01124">
    <property type="entry name" value="HTH_ARAC_FAMILY_2"/>
    <property type="match status" value="1"/>
</dbReference>
<feature type="domain" description="HTH araC/xylS-type" evidence="3">
    <location>
        <begin position="224"/>
        <end position="321"/>
    </location>
</feature>
<keyword evidence="1" id="KW-0805">Transcription regulation</keyword>
<name>A0A4S4ANL6_9RHOO</name>
<dbReference type="InterPro" id="IPR018060">
    <property type="entry name" value="HTH_AraC"/>
</dbReference>
<sequence>MSAYKSCCRLTPDQPRALCAQDDGRLRLQLPDDLGHCYTECMQLEHDILLGRLHYHPVRPLIEESLGPHEGRVMVVTVGLHGKSGYLGTDASSLLFEAGHTTISTFRALRGERHYEGGCAVSQLRLVIGEAALQKYVGSERADQILGSGGLHRLAFRASTGATSAHASALNRYMQPCVMAQPHCHHRVDLQIHALSLLAEQFNLLAPPPPDSAPLTTDDLERIERARDILAQQLDQPLTTEYLATKVGINENKLKEGFRYLYDNTPAGVLLELRMRKAYTLLEAGQQVAQAAWQVGYKYPNNFSVAFTRYFGRSPKSIFGARRR</sequence>
<dbReference type="EMBL" id="SSOD01000007">
    <property type="protein sequence ID" value="THF61235.1"/>
    <property type="molecule type" value="Genomic_DNA"/>
</dbReference>
<dbReference type="RefSeq" id="WP_136384940.1">
    <property type="nucleotide sequence ID" value="NZ_SSOD01000007.1"/>
</dbReference>
<keyword evidence="5" id="KW-1185">Reference proteome</keyword>
<dbReference type="Gene3D" id="1.10.10.60">
    <property type="entry name" value="Homeodomain-like"/>
    <property type="match status" value="1"/>
</dbReference>
<evidence type="ECO:0000256" key="2">
    <source>
        <dbReference type="ARBA" id="ARBA00023163"/>
    </source>
</evidence>
<dbReference type="PANTHER" id="PTHR47893">
    <property type="entry name" value="REGULATORY PROTEIN PCHR"/>
    <property type="match status" value="1"/>
</dbReference>
<dbReference type="PANTHER" id="PTHR47893:SF1">
    <property type="entry name" value="REGULATORY PROTEIN PCHR"/>
    <property type="match status" value="1"/>
</dbReference>
<comment type="caution">
    <text evidence="4">The sequence shown here is derived from an EMBL/GenBank/DDBJ whole genome shotgun (WGS) entry which is preliminary data.</text>
</comment>
<dbReference type="AlphaFoldDB" id="A0A4S4ANL6"/>
<dbReference type="SUPFAM" id="SSF46689">
    <property type="entry name" value="Homeodomain-like"/>
    <property type="match status" value="1"/>
</dbReference>
<evidence type="ECO:0000313" key="4">
    <source>
        <dbReference type="EMBL" id="THF61235.1"/>
    </source>
</evidence>
<evidence type="ECO:0000259" key="3">
    <source>
        <dbReference type="PROSITE" id="PS01124"/>
    </source>
</evidence>
<evidence type="ECO:0000313" key="5">
    <source>
        <dbReference type="Proteomes" id="UP000307956"/>
    </source>
</evidence>
<dbReference type="GO" id="GO:0043565">
    <property type="term" value="F:sequence-specific DNA binding"/>
    <property type="evidence" value="ECO:0007669"/>
    <property type="project" value="InterPro"/>
</dbReference>
<reference evidence="4 5" key="1">
    <citation type="submission" date="2019-04" db="EMBL/GenBank/DDBJ databases">
        <title>Azoarcus rhizosphaerae sp. nov. isolated from rhizosphere of Ficus religiosa.</title>
        <authorList>
            <person name="Lin S.-Y."/>
            <person name="Hameed A."/>
            <person name="Hsu Y.-H."/>
            <person name="Young C.-C."/>
        </authorList>
    </citation>
    <scope>NUCLEOTIDE SEQUENCE [LARGE SCALE GENOMIC DNA]</scope>
    <source>
        <strain evidence="4 5">CC-YHH848</strain>
    </source>
</reference>
<dbReference type="Proteomes" id="UP000307956">
    <property type="component" value="Unassembled WGS sequence"/>
</dbReference>
<dbReference type="InterPro" id="IPR053142">
    <property type="entry name" value="PchR_regulatory_protein"/>
</dbReference>
<dbReference type="Pfam" id="PF12833">
    <property type="entry name" value="HTH_18"/>
    <property type="match status" value="1"/>
</dbReference>
<keyword evidence="2" id="KW-0804">Transcription</keyword>
<dbReference type="SMART" id="SM00342">
    <property type="entry name" value="HTH_ARAC"/>
    <property type="match status" value="1"/>
</dbReference>
<dbReference type="InterPro" id="IPR009057">
    <property type="entry name" value="Homeodomain-like_sf"/>
</dbReference>
<organism evidence="4 5">
    <name type="scientific">Pseudothauera rhizosphaerae</name>
    <dbReference type="NCBI Taxonomy" id="2565932"/>
    <lineage>
        <taxon>Bacteria</taxon>
        <taxon>Pseudomonadati</taxon>
        <taxon>Pseudomonadota</taxon>
        <taxon>Betaproteobacteria</taxon>
        <taxon>Rhodocyclales</taxon>
        <taxon>Zoogloeaceae</taxon>
        <taxon>Pseudothauera</taxon>
    </lineage>
</organism>
<dbReference type="GO" id="GO:0003700">
    <property type="term" value="F:DNA-binding transcription factor activity"/>
    <property type="evidence" value="ECO:0007669"/>
    <property type="project" value="InterPro"/>
</dbReference>
<gene>
    <name evidence="4" type="ORF">E6O51_10455</name>
</gene>
<proteinExistence type="predicted"/>
<accession>A0A4S4ANL6</accession>
<evidence type="ECO:0000256" key="1">
    <source>
        <dbReference type="ARBA" id="ARBA00023015"/>
    </source>
</evidence>